<accession>A0ABV6SUH6</accession>
<dbReference type="EMBL" id="JBHLTF010000020">
    <property type="protein sequence ID" value="MFC0717085.1"/>
    <property type="molecule type" value="Genomic_DNA"/>
</dbReference>
<name>A0ABV6SUH6_9GAMM</name>
<dbReference type="RefSeq" id="WP_189499447.1">
    <property type="nucleotide sequence ID" value="NZ_BMZT01000019.1"/>
</dbReference>
<keyword evidence="2" id="KW-1185">Reference proteome</keyword>
<evidence type="ECO:0000313" key="2">
    <source>
        <dbReference type="Proteomes" id="UP001589898"/>
    </source>
</evidence>
<dbReference type="Gene3D" id="3.40.50.1820">
    <property type="entry name" value="alpha/beta hydrolase"/>
    <property type="match status" value="1"/>
</dbReference>
<gene>
    <name evidence="1" type="ORF">ACFFFU_04885</name>
</gene>
<evidence type="ECO:0000313" key="1">
    <source>
        <dbReference type="EMBL" id="MFC0717085.1"/>
    </source>
</evidence>
<dbReference type="InterPro" id="IPR029058">
    <property type="entry name" value="AB_hydrolase_fold"/>
</dbReference>
<sequence length="179" mass="20471">MVLLDSPLIGGLSARVVKLGRLTGLDRHLMPLEQTRRRRTRWPDVGSVMAHFAGKPGFGRWDPRVLHDYANHGTELRDGERALRFDRDVEYRIYQTLPTRSIAELARELPLPVGFVAGRYSREIRHIGLRHTRRVVGDRLDWIDGSHLFPMERPAETVSTIESLVDRMRSEAPVSSPDS</sequence>
<keyword evidence="1" id="KW-0378">Hydrolase</keyword>
<dbReference type="SUPFAM" id="SSF53474">
    <property type="entry name" value="alpha/beta-Hydrolases"/>
    <property type="match status" value="1"/>
</dbReference>
<comment type="caution">
    <text evidence="1">The sequence shown here is derived from an EMBL/GenBank/DDBJ whole genome shotgun (WGS) entry which is preliminary data.</text>
</comment>
<dbReference type="GO" id="GO:0016787">
    <property type="term" value="F:hydrolase activity"/>
    <property type="evidence" value="ECO:0007669"/>
    <property type="project" value="UniProtKB-KW"/>
</dbReference>
<reference evidence="1 2" key="1">
    <citation type="submission" date="2024-09" db="EMBL/GenBank/DDBJ databases">
        <authorList>
            <person name="Sun Q."/>
            <person name="Mori K."/>
        </authorList>
    </citation>
    <scope>NUCLEOTIDE SEQUENCE [LARGE SCALE GENOMIC DNA]</scope>
    <source>
        <strain evidence="1 2">KCTC 52403</strain>
    </source>
</reference>
<organism evidence="1 2">
    <name type="scientific">Luteimonas padinae</name>
    <dbReference type="NCBI Taxonomy" id="1714359"/>
    <lineage>
        <taxon>Bacteria</taxon>
        <taxon>Pseudomonadati</taxon>
        <taxon>Pseudomonadota</taxon>
        <taxon>Gammaproteobacteria</taxon>
        <taxon>Lysobacterales</taxon>
        <taxon>Lysobacteraceae</taxon>
        <taxon>Luteimonas</taxon>
    </lineage>
</organism>
<proteinExistence type="predicted"/>
<protein>
    <submittedName>
        <fullName evidence="1">Alpha/beta fold hydrolase</fullName>
    </submittedName>
</protein>
<dbReference type="Proteomes" id="UP001589898">
    <property type="component" value="Unassembled WGS sequence"/>
</dbReference>